<feature type="domain" description="Phosphatidic acid phosphatase type 2/haloperoxidase" evidence="2">
    <location>
        <begin position="109"/>
        <end position="209"/>
    </location>
</feature>
<sequence>MKKYYAFLLMCFFMSNNYAQQKDSVKIKNQRFDFQYKKLYVPAGLMISGIIADGRGKESLKNEIVEERNEHLFGFENHLDDYAQFLPFAAIYGFEIAGMKPRTDYKNRTAILVKGQLVNLGLVYILKKSLKETRPDGTAYSFPSGHTANVFAGATMLSIEYGEQHKWVPYAAYGVATTVGAMRMINNKHYISDVLFGAGLGILSMKAAYWTHQYKWNRPKADQDPLTVLYTSPKN</sequence>
<dbReference type="AlphaFoldDB" id="A0A3G8XRR0"/>
<dbReference type="PANTHER" id="PTHR14969">
    <property type="entry name" value="SPHINGOSINE-1-PHOSPHATE PHOSPHOHYDROLASE"/>
    <property type="match status" value="1"/>
</dbReference>
<dbReference type="OrthoDB" id="9773582at2"/>
<evidence type="ECO:0000313" key="4">
    <source>
        <dbReference type="Proteomes" id="UP000270185"/>
    </source>
</evidence>
<feature type="signal peptide" evidence="1">
    <location>
        <begin position="1"/>
        <end position="19"/>
    </location>
</feature>
<name>A0A3G8XRR0_9FLAO</name>
<feature type="chain" id="PRO_5017948573" evidence="1">
    <location>
        <begin position="20"/>
        <end position="235"/>
    </location>
</feature>
<evidence type="ECO:0000256" key="1">
    <source>
        <dbReference type="SAM" id="SignalP"/>
    </source>
</evidence>
<dbReference type="KEGG" id="ccas:EIB73_06815"/>
<keyword evidence="4" id="KW-1185">Reference proteome</keyword>
<proteinExistence type="predicted"/>
<dbReference type="InterPro" id="IPR036938">
    <property type="entry name" value="PAP2/HPO_sf"/>
</dbReference>
<keyword evidence="1" id="KW-0732">Signal</keyword>
<dbReference type="SUPFAM" id="SSF48317">
    <property type="entry name" value="Acid phosphatase/Vanadium-dependent haloperoxidase"/>
    <property type="match status" value="1"/>
</dbReference>
<organism evidence="3 4">
    <name type="scientific">Kaistella carnis</name>
    <dbReference type="NCBI Taxonomy" id="1241979"/>
    <lineage>
        <taxon>Bacteria</taxon>
        <taxon>Pseudomonadati</taxon>
        <taxon>Bacteroidota</taxon>
        <taxon>Flavobacteriia</taxon>
        <taxon>Flavobacteriales</taxon>
        <taxon>Weeksellaceae</taxon>
        <taxon>Chryseobacterium group</taxon>
        <taxon>Kaistella</taxon>
    </lineage>
</organism>
<evidence type="ECO:0000313" key="3">
    <source>
        <dbReference type="EMBL" id="AZI32914.1"/>
    </source>
</evidence>
<dbReference type="Gene3D" id="1.20.144.10">
    <property type="entry name" value="Phosphatidic acid phosphatase type 2/haloperoxidase"/>
    <property type="match status" value="1"/>
</dbReference>
<dbReference type="CDD" id="cd03394">
    <property type="entry name" value="PAP2_like_5"/>
    <property type="match status" value="1"/>
</dbReference>
<dbReference type="EMBL" id="CP034159">
    <property type="protein sequence ID" value="AZI32914.1"/>
    <property type="molecule type" value="Genomic_DNA"/>
</dbReference>
<protein>
    <submittedName>
        <fullName evidence="3">Phosphatase PAP2 family protein</fullName>
    </submittedName>
</protein>
<reference evidence="4" key="1">
    <citation type="submission" date="2018-11" db="EMBL/GenBank/DDBJ databases">
        <title>Proposal to divide the Flavobacteriaceae and reorganize its genera based on Amino Acid Identity values calculated from whole genome sequences.</title>
        <authorList>
            <person name="Nicholson A.C."/>
            <person name="Gulvik C.A."/>
            <person name="Whitney A.M."/>
            <person name="Humrighouse B.W."/>
            <person name="Bell M."/>
            <person name="Holmes B."/>
            <person name="Steigerwalt A.G."/>
            <person name="Villarma A."/>
            <person name="Sheth M."/>
            <person name="Batra D."/>
            <person name="Pryor J."/>
            <person name="Bernardet J.-F."/>
            <person name="Hugo C."/>
            <person name="Kampfer P."/>
            <person name="Newman J.D."/>
            <person name="McQuiston J.R."/>
        </authorList>
    </citation>
    <scope>NUCLEOTIDE SEQUENCE [LARGE SCALE GENOMIC DNA]</scope>
    <source>
        <strain evidence="4">G0081</strain>
    </source>
</reference>
<evidence type="ECO:0000259" key="2">
    <source>
        <dbReference type="SMART" id="SM00014"/>
    </source>
</evidence>
<dbReference type="PANTHER" id="PTHR14969:SF13">
    <property type="entry name" value="AT30094P"/>
    <property type="match status" value="1"/>
</dbReference>
<dbReference type="Pfam" id="PF01569">
    <property type="entry name" value="PAP2"/>
    <property type="match status" value="1"/>
</dbReference>
<dbReference type="SMART" id="SM00014">
    <property type="entry name" value="acidPPc"/>
    <property type="match status" value="1"/>
</dbReference>
<accession>A0A3G8XRR0</accession>
<dbReference type="Proteomes" id="UP000270185">
    <property type="component" value="Chromosome"/>
</dbReference>
<dbReference type="InterPro" id="IPR000326">
    <property type="entry name" value="PAP2/HPO"/>
</dbReference>
<gene>
    <name evidence="3" type="ORF">EIB73_06815</name>
</gene>